<gene>
    <name evidence="2" type="ORF">K3G22_18350</name>
</gene>
<dbReference type="Proteomes" id="UP000827084">
    <property type="component" value="Chromosome"/>
</dbReference>
<protein>
    <submittedName>
        <fullName evidence="2">SMI1/KNR4 family protein</fullName>
    </submittedName>
</protein>
<dbReference type="SUPFAM" id="SSF160631">
    <property type="entry name" value="SMI1/KNR4-like"/>
    <property type="match status" value="1"/>
</dbReference>
<dbReference type="InterPro" id="IPR018958">
    <property type="entry name" value="Knr4/Smi1-like_dom"/>
</dbReference>
<evidence type="ECO:0000259" key="1">
    <source>
        <dbReference type="SMART" id="SM00860"/>
    </source>
</evidence>
<name>A0ABX8XAY4_SHEPU</name>
<dbReference type="InterPro" id="IPR037883">
    <property type="entry name" value="Knr4/Smi1-like_sf"/>
</dbReference>
<dbReference type="SMART" id="SM00860">
    <property type="entry name" value="SMI1_KNR4"/>
    <property type="match status" value="1"/>
</dbReference>
<dbReference type="Gene3D" id="3.40.1580.10">
    <property type="entry name" value="SMI1/KNR4-like"/>
    <property type="match status" value="1"/>
</dbReference>
<organism evidence="2 3">
    <name type="scientific">Shewanella putrefaciens</name>
    <name type="common">Pseudomonas putrefaciens</name>
    <dbReference type="NCBI Taxonomy" id="24"/>
    <lineage>
        <taxon>Bacteria</taxon>
        <taxon>Pseudomonadati</taxon>
        <taxon>Pseudomonadota</taxon>
        <taxon>Gammaproteobacteria</taxon>
        <taxon>Alteromonadales</taxon>
        <taxon>Shewanellaceae</taxon>
        <taxon>Shewanella</taxon>
    </lineage>
</organism>
<proteinExistence type="predicted"/>
<evidence type="ECO:0000313" key="2">
    <source>
        <dbReference type="EMBL" id="QYX72657.1"/>
    </source>
</evidence>
<reference evidence="2 3" key="1">
    <citation type="submission" date="2021-08" db="EMBL/GenBank/DDBJ databases">
        <title>Shewanella putrefaciens YZ-J, complete genome.</title>
        <authorList>
            <person name="Yi Z."/>
        </authorList>
    </citation>
    <scope>NUCLEOTIDE SEQUENCE [LARGE SCALE GENOMIC DNA]</scope>
    <source>
        <strain evidence="2 3">YZ-J</strain>
    </source>
</reference>
<sequence>MQIPIASFVPIDLYVAVAKSNKRFMPCKQRIITKMLRIMSKYRDKFEYPENPASTEEIQALEKWLGTDLPSEYKKFLLETNGAETPIGVQEPDDSVVLWSAKEISELTEAYCYEQYLPGLVAIGSDGGGESIVFDTTHNISSEDWPVYRVPFGDLTKESMVLLAANFNEWVSSGYSLKF</sequence>
<feature type="domain" description="Knr4/Smi1-like" evidence="1">
    <location>
        <begin position="52"/>
        <end position="173"/>
    </location>
</feature>
<keyword evidence="3" id="KW-1185">Reference proteome</keyword>
<dbReference type="Pfam" id="PF09346">
    <property type="entry name" value="SMI1_KNR4"/>
    <property type="match status" value="1"/>
</dbReference>
<accession>A0ABX8XAY4</accession>
<evidence type="ECO:0000313" key="3">
    <source>
        <dbReference type="Proteomes" id="UP000827084"/>
    </source>
</evidence>
<dbReference type="EMBL" id="CP080635">
    <property type="protein sequence ID" value="QYX72657.1"/>
    <property type="molecule type" value="Genomic_DNA"/>
</dbReference>